<dbReference type="EMBL" id="JABEND010000005">
    <property type="protein sequence ID" value="NNG36174.1"/>
    <property type="molecule type" value="Genomic_DNA"/>
</dbReference>
<comment type="subcellular location">
    <subcellularLocation>
        <location evidence="1">Cell membrane</location>
        <topology evidence="1">Multi-pass membrane protein</topology>
    </subcellularLocation>
</comment>
<protein>
    <submittedName>
        <fullName evidence="8">MFS transporter</fullName>
    </submittedName>
</protein>
<dbReference type="RefSeq" id="WP_171199853.1">
    <property type="nucleotide sequence ID" value="NZ_JABEND010000005.1"/>
</dbReference>
<dbReference type="PANTHER" id="PTHR43124:SF3">
    <property type="entry name" value="CHLORAMPHENICOL EFFLUX PUMP RV0191"/>
    <property type="match status" value="1"/>
</dbReference>
<evidence type="ECO:0000256" key="6">
    <source>
        <dbReference type="SAM" id="Phobius"/>
    </source>
</evidence>
<dbReference type="PROSITE" id="PS50850">
    <property type="entry name" value="MFS"/>
    <property type="match status" value="1"/>
</dbReference>
<feature type="transmembrane region" description="Helical" evidence="6">
    <location>
        <begin position="58"/>
        <end position="77"/>
    </location>
</feature>
<keyword evidence="5 6" id="KW-0472">Membrane</keyword>
<feature type="transmembrane region" description="Helical" evidence="6">
    <location>
        <begin position="344"/>
        <end position="363"/>
    </location>
</feature>
<comment type="caution">
    <text evidence="8">The sequence shown here is derived from an EMBL/GenBank/DDBJ whole genome shotgun (WGS) entry which is preliminary data.</text>
</comment>
<feature type="transmembrane region" description="Helical" evidence="6">
    <location>
        <begin position="375"/>
        <end position="395"/>
    </location>
</feature>
<evidence type="ECO:0000256" key="5">
    <source>
        <dbReference type="ARBA" id="ARBA00023136"/>
    </source>
</evidence>
<name>A0A849A5A1_9ACTN</name>
<feature type="domain" description="Major facilitator superfamily (MFS) profile" evidence="7">
    <location>
        <begin position="17"/>
        <end position="410"/>
    </location>
</feature>
<organism evidence="8 9">
    <name type="scientific">Nakamurella aerolata</name>
    <dbReference type="NCBI Taxonomy" id="1656892"/>
    <lineage>
        <taxon>Bacteria</taxon>
        <taxon>Bacillati</taxon>
        <taxon>Actinomycetota</taxon>
        <taxon>Actinomycetes</taxon>
        <taxon>Nakamurellales</taxon>
        <taxon>Nakamurellaceae</taxon>
        <taxon>Nakamurella</taxon>
    </lineage>
</organism>
<dbReference type="GO" id="GO:0005886">
    <property type="term" value="C:plasma membrane"/>
    <property type="evidence" value="ECO:0007669"/>
    <property type="project" value="UniProtKB-SubCell"/>
</dbReference>
<dbReference type="Gene3D" id="1.20.1250.20">
    <property type="entry name" value="MFS general substrate transporter like domains"/>
    <property type="match status" value="1"/>
</dbReference>
<dbReference type="PROSITE" id="PS51257">
    <property type="entry name" value="PROKAR_LIPOPROTEIN"/>
    <property type="match status" value="1"/>
</dbReference>
<keyword evidence="9" id="KW-1185">Reference proteome</keyword>
<evidence type="ECO:0000256" key="4">
    <source>
        <dbReference type="ARBA" id="ARBA00022989"/>
    </source>
</evidence>
<keyword evidence="3 6" id="KW-0812">Transmembrane</keyword>
<keyword evidence="4 6" id="KW-1133">Transmembrane helix</keyword>
<dbReference type="InterPro" id="IPR050189">
    <property type="entry name" value="MFS_Efflux_Transporters"/>
</dbReference>
<feature type="transmembrane region" description="Helical" evidence="6">
    <location>
        <begin position="283"/>
        <end position="302"/>
    </location>
</feature>
<feature type="transmembrane region" description="Helical" evidence="6">
    <location>
        <begin position="218"/>
        <end position="239"/>
    </location>
</feature>
<dbReference type="GO" id="GO:0022857">
    <property type="term" value="F:transmembrane transporter activity"/>
    <property type="evidence" value="ECO:0007669"/>
    <property type="project" value="InterPro"/>
</dbReference>
<dbReference type="InterPro" id="IPR011701">
    <property type="entry name" value="MFS"/>
</dbReference>
<feature type="transmembrane region" description="Helical" evidence="6">
    <location>
        <begin position="170"/>
        <end position="192"/>
    </location>
</feature>
<dbReference type="PANTHER" id="PTHR43124">
    <property type="entry name" value="PURINE EFFLUX PUMP PBUE"/>
    <property type="match status" value="1"/>
</dbReference>
<evidence type="ECO:0000259" key="7">
    <source>
        <dbReference type="PROSITE" id="PS50850"/>
    </source>
</evidence>
<evidence type="ECO:0000256" key="2">
    <source>
        <dbReference type="ARBA" id="ARBA00022475"/>
    </source>
</evidence>
<dbReference type="AlphaFoldDB" id="A0A849A5A1"/>
<evidence type="ECO:0000256" key="1">
    <source>
        <dbReference type="ARBA" id="ARBA00004651"/>
    </source>
</evidence>
<dbReference type="InterPro" id="IPR036259">
    <property type="entry name" value="MFS_trans_sf"/>
</dbReference>
<sequence length="410" mass="40311">MSKAATVGESAGRRSGPALVALAGCLFAFLTAELLPIASLRQLAAGLHTTPGAAGLLLSGYAVVAGVLSVPSVALTARLSRRTLVVAALGLLALGQTLLAIAPSLQLAMLGRAVAAASHSVAWAVVPVLAVQLAGPGRAGRATAVTMVGASAAMIVGTPASGWLSAQIGWRATALATAGLALGMAAALRVLLPGATTATSAPVSGAADGRARRGRWPVVVVCAVTALVVTGHYVSYGYFELLAAGSGITGAGYPLLLAGFGVAGLAALPLVGRTLDRRPGVLAAALPGALLLAFGTIAVAVSTHRAPAAVAGALVWGAAIGGLPVWLQGTVIRLAGAGAERWSAWYVTAFQVGIAGGAALGGFLLGDPRDPRPVLLPSVSAAVAAATLLVTAATYRRVFAVTAGPGPARR</sequence>
<evidence type="ECO:0000313" key="8">
    <source>
        <dbReference type="EMBL" id="NNG36174.1"/>
    </source>
</evidence>
<dbReference type="InterPro" id="IPR020846">
    <property type="entry name" value="MFS_dom"/>
</dbReference>
<dbReference type="Proteomes" id="UP000562984">
    <property type="component" value="Unassembled WGS sequence"/>
</dbReference>
<feature type="transmembrane region" description="Helical" evidence="6">
    <location>
        <begin position="251"/>
        <end position="271"/>
    </location>
</feature>
<keyword evidence="2" id="KW-1003">Cell membrane</keyword>
<evidence type="ECO:0000256" key="3">
    <source>
        <dbReference type="ARBA" id="ARBA00022692"/>
    </source>
</evidence>
<accession>A0A849A5A1</accession>
<feature type="transmembrane region" description="Helical" evidence="6">
    <location>
        <begin position="142"/>
        <end position="164"/>
    </location>
</feature>
<feature type="transmembrane region" description="Helical" evidence="6">
    <location>
        <begin position="84"/>
        <end position="103"/>
    </location>
</feature>
<gene>
    <name evidence="8" type="ORF">HKD39_10690</name>
</gene>
<dbReference type="SUPFAM" id="SSF103473">
    <property type="entry name" value="MFS general substrate transporter"/>
    <property type="match status" value="1"/>
</dbReference>
<dbReference type="Pfam" id="PF07690">
    <property type="entry name" value="MFS_1"/>
    <property type="match status" value="1"/>
</dbReference>
<evidence type="ECO:0000313" key="9">
    <source>
        <dbReference type="Proteomes" id="UP000562984"/>
    </source>
</evidence>
<feature type="transmembrane region" description="Helical" evidence="6">
    <location>
        <begin position="109"/>
        <end position="130"/>
    </location>
</feature>
<reference evidence="8 9" key="1">
    <citation type="submission" date="2020-05" db="EMBL/GenBank/DDBJ databases">
        <title>Nakamurella sp. DB0629 isolated from air conditioner.</title>
        <authorList>
            <person name="Kim D.H."/>
            <person name="Kim D.-U."/>
        </authorList>
    </citation>
    <scope>NUCLEOTIDE SEQUENCE [LARGE SCALE GENOMIC DNA]</scope>
    <source>
        <strain evidence="8 9">DB0629</strain>
    </source>
</reference>
<feature type="transmembrane region" description="Helical" evidence="6">
    <location>
        <begin position="308"/>
        <end position="332"/>
    </location>
</feature>
<proteinExistence type="predicted"/>